<dbReference type="KEGG" id="bbel:109474129"/>
<dbReference type="RefSeq" id="XP_019629896.1">
    <property type="nucleotide sequence ID" value="XM_019774337.1"/>
</dbReference>
<dbReference type="Gene3D" id="2.120.10.30">
    <property type="entry name" value="TolB, C-terminal domain"/>
    <property type="match status" value="1"/>
</dbReference>
<evidence type="ECO:0000313" key="6">
    <source>
        <dbReference type="RefSeq" id="XP_019629896.1"/>
    </source>
</evidence>
<dbReference type="GO" id="GO:0000209">
    <property type="term" value="P:protein polyubiquitination"/>
    <property type="evidence" value="ECO:0007669"/>
    <property type="project" value="TreeGrafter"/>
</dbReference>
<evidence type="ECO:0000256" key="2">
    <source>
        <dbReference type="PROSITE-ProRule" id="PRU00504"/>
    </source>
</evidence>
<organism evidence="5 6">
    <name type="scientific">Branchiostoma belcheri</name>
    <name type="common">Amphioxus</name>
    <dbReference type="NCBI Taxonomy" id="7741"/>
    <lineage>
        <taxon>Eukaryota</taxon>
        <taxon>Metazoa</taxon>
        <taxon>Chordata</taxon>
        <taxon>Cephalochordata</taxon>
        <taxon>Leptocardii</taxon>
        <taxon>Amphioxiformes</taxon>
        <taxon>Branchiostomatidae</taxon>
        <taxon>Branchiostoma</taxon>
    </lineage>
</organism>
<keyword evidence="4" id="KW-1133">Transmembrane helix</keyword>
<feature type="transmembrane region" description="Helical" evidence="4">
    <location>
        <begin position="316"/>
        <end position="340"/>
    </location>
</feature>
<keyword evidence="5" id="KW-1185">Reference proteome</keyword>
<dbReference type="PROSITE" id="PS51125">
    <property type="entry name" value="NHL"/>
    <property type="match status" value="1"/>
</dbReference>
<gene>
    <name evidence="6" type="primary">LOC109474129</name>
</gene>
<reference evidence="6" key="1">
    <citation type="submission" date="2025-08" db="UniProtKB">
        <authorList>
            <consortium name="RefSeq"/>
        </authorList>
    </citation>
    <scope>IDENTIFICATION</scope>
    <source>
        <tissue evidence="6">Gonad</tissue>
    </source>
</reference>
<feature type="repeat" description="NHL" evidence="2">
    <location>
        <begin position="386"/>
        <end position="426"/>
    </location>
</feature>
<dbReference type="PANTHER" id="PTHR24104">
    <property type="entry name" value="E3 UBIQUITIN-PROTEIN LIGASE NHLRC1-RELATED"/>
    <property type="match status" value="1"/>
</dbReference>
<dbReference type="Proteomes" id="UP000515135">
    <property type="component" value="Unplaced"/>
</dbReference>
<sequence>MDFATSESYAAAYTCRDDMPAPKQLQTVEPIQATQTAACSTIDVSTNTAGCDSSMTDAEAQYPVGGVRNELNIQHPPDPTRDPNPIYKPNTVNPTNVRNPNPTYPQNAPTAGPNVCLEPAAFDNPQYSSTQGDGSPASVTANHDGNAFIEQHATNNGCHFCTQANAARSLGPVDSDDCCQPYAVRYQDVDDDDDNTAIDETAASNREALDIAPEACDDDIQPYAVAHMSQEDTGHVSSEETRTKTRTSRIYHETTNVAACPSSQNDGDPTVFARHVHHTLHTNSMYGQNNLNPNPMYVPNAHQEATCGSFPRCSRVSAAVIASAILATFILFGTFAGLYFNTAAEDGRKGTTTTGPFQTSLPTWTSASKRSTESYDRDSHLERITFGGKGSDPGKFIDPSGVAVSKADEIFVTDSVLQRVQVYSMKGAHLRLFPTVVPGENGHLMYPCGIAIDGEGHVWVVGRYWTMSSPVYAVQYSPDGEPLSKINVQRLDWFPFIAIDMQSDEIVVKAANEILKFQPNGSFDGSFGKEDNLYMDYIASDNGGNILVSTKDLVSTLSFVRVYNYSGHCLFEFGTAGPGEGILIEPKGICMDRFGRIIVANKGSHRVDMFTSRGEFVRTVANITEPWGVAVGSGGQLVVTRVNDNAVTIFPSKTVFL</sequence>
<dbReference type="InterPro" id="IPR011042">
    <property type="entry name" value="6-blade_b-propeller_TolB-like"/>
</dbReference>
<evidence type="ECO:0000256" key="1">
    <source>
        <dbReference type="ARBA" id="ARBA00022737"/>
    </source>
</evidence>
<dbReference type="CDD" id="cd05819">
    <property type="entry name" value="NHL"/>
    <property type="match status" value="1"/>
</dbReference>
<feature type="compositionally biased region" description="Low complexity" evidence="3">
    <location>
        <begin position="89"/>
        <end position="105"/>
    </location>
</feature>
<evidence type="ECO:0000256" key="3">
    <source>
        <dbReference type="SAM" id="MobiDB-lite"/>
    </source>
</evidence>
<keyword evidence="1" id="KW-0677">Repeat</keyword>
<evidence type="ECO:0000313" key="5">
    <source>
        <dbReference type="Proteomes" id="UP000515135"/>
    </source>
</evidence>
<dbReference type="PANTHER" id="PTHR24104:SF50">
    <property type="entry name" value="SMP-30_GLUCONOLACTONASE_LRE-LIKE REGION DOMAIN-CONTAINING PROTEIN"/>
    <property type="match status" value="1"/>
</dbReference>
<feature type="region of interest" description="Disordered" evidence="3">
    <location>
        <begin position="71"/>
        <end position="110"/>
    </location>
</feature>
<dbReference type="InterPro" id="IPR001258">
    <property type="entry name" value="NHL_repeat"/>
</dbReference>
<proteinExistence type="predicted"/>
<accession>A0A6P4ZJT9</accession>
<dbReference type="SUPFAM" id="SSF101898">
    <property type="entry name" value="NHL repeat"/>
    <property type="match status" value="1"/>
</dbReference>
<dbReference type="GO" id="GO:0061630">
    <property type="term" value="F:ubiquitin protein ligase activity"/>
    <property type="evidence" value="ECO:0007669"/>
    <property type="project" value="TreeGrafter"/>
</dbReference>
<dbReference type="GeneID" id="109474129"/>
<dbReference type="AlphaFoldDB" id="A0A6P4ZJT9"/>
<evidence type="ECO:0000256" key="4">
    <source>
        <dbReference type="SAM" id="Phobius"/>
    </source>
</evidence>
<dbReference type="FunFam" id="2.120.10.30:FF:000064">
    <property type="entry name" value="Uncharacterized protein"/>
    <property type="match status" value="1"/>
</dbReference>
<keyword evidence="4" id="KW-0812">Transmembrane</keyword>
<dbReference type="InterPro" id="IPR050952">
    <property type="entry name" value="TRIM-NHL_E3_ligases"/>
</dbReference>
<dbReference type="OrthoDB" id="10309412at2759"/>
<keyword evidence="4" id="KW-0472">Membrane</keyword>
<dbReference type="GO" id="GO:0043161">
    <property type="term" value="P:proteasome-mediated ubiquitin-dependent protein catabolic process"/>
    <property type="evidence" value="ECO:0007669"/>
    <property type="project" value="TreeGrafter"/>
</dbReference>
<protein>
    <submittedName>
        <fullName evidence="6">Uncharacterized protein LOC109474129</fullName>
    </submittedName>
</protein>
<name>A0A6P4ZJT9_BRABE</name>